<dbReference type="Proteomes" id="UP000789920">
    <property type="component" value="Unassembled WGS sequence"/>
</dbReference>
<feature type="non-terminal residue" evidence="1">
    <location>
        <position position="1"/>
    </location>
</feature>
<evidence type="ECO:0000313" key="1">
    <source>
        <dbReference type="EMBL" id="CAG8760788.1"/>
    </source>
</evidence>
<proteinExistence type="predicted"/>
<protein>
    <submittedName>
        <fullName evidence="1">33008_t:CDS:1</fullName>
    </submittedName>
</protein>
<gene>
    <name evidence="1" type="ORF">RPERSI_LOCUS15211</name>
</gene>
<organism evidence="1 2">
    <name type="scientific">Racocetra persica</name>
    <dbReference type="NCBI Taxonomy" id="160502"/>
    <lineage>
        <taxon>Eukaryota</taxon>
        <taxon>Fungi</taxon>
        <taxon>Fungi incertae sedis</taxon>
        <taxon>Mucoromycota</taxon>
        <taxon>Glomeromycotina</taxon>
        <taxon>Glomeromycetes</taxon>
        <taxon>Diversisporales</taxon>
        <taxon>Gigasporaceae</taxon>
        <taxon>Racocetra</taxon>
    </lineage>
</organism>
<accession>A0ACA9QSZ3</accession>
<reference evidence="1" key="1">
    <citation type="submission" date="2021-06" db="EMBL/GenBank/DDBJ databases">
        <authorList>
            <person name="Kallberg Y."/>
            <person name="Tangrot J."/>
            <person name="Rosling A."/>
        </authorList>
    </citation>
    <scope>NUCLEOTIDE SEQUENCE</scope>
    <source>
        <strain evidence="1">MA461A</strain>
    </source>
</reference>
<dbReference type="EMBL" id="CAJVQC010036188">
    <property type="protein sequence ID" value="CAG8760788.1"/>
    <property type="molecule type" value="Genomic_DNA"/>
</dbReference>
<evidence type="ECO:0000313" key="2">
    <source>
        <dbReference type="Proteomes" id="UP000789920"/>
    </source>
</evidence>
<comment type="caution">
    <text evidence="1">The sequence shown here is derived from an EMBL/GenBank/DDBJ whole genome shotgun (WGS) entry which is preliminary data.</text>
</comment>
<name>A0ACA9QSZ3_9GLOM</name>
<keyword evidence="2" id="KW-1185">Reference proteome</keyword>
<sequence length="88" mass="10338">LINSSSHIISHTIRQPSTSQKFNNENVTDYFNTQFDQSNFDDENVIDNSDTQTNEFENYNDSINMEETSSHMEIIEDSLQEHNEINKY</sequence>
<feature type="non-terminal residue" evidence="1">
    <location>
        <position position="88"/>
    </location>
</feature>